<feature type="non-terminal residue" evidence="2">
    <location>
        <position position="206"/>
    </location>
</feature>
<accession>A0A5N5TH44</accession>
<proteinExistence type="predicted"/>
<feature type="compositionally biased region" description="Polar residues" evidence="1">
    <location>
        <begin position="62"/>
        <end position="71"/>
    </location>
</feature>
<comment type="caution">
    <text evidence="2">The sequence shown here is derived from an EMBL/GenBank/DDBJ whole genome shotgun (WGS) entry which is preliminary data.</text>
</comment>
<organism evidence="2 3">
    <name type="scientific">Armadillidium nasatum</name>
    <dbReference type="NCBI Taxonomy" id="96803"/>
    <lineage>
        <taxon>Eukaryota</taxon>
        <taxon>Metazoa</taxon>
        <taxon>Ecdysozoa</taxon>
        <taxon>Arthropoda</taxon>
        <taxon>Crustacea</taxon>
        <taxon>Multicrustacea</taxon>
        <taxon>Malacostraca</taxon>
        <taxon>Eumalacostraca</taxon>
        <taxon>Peracarida</taxon>
        <taxon>Isopoda</taxon>
        <taxon>Oniscidea</taxon>
        <taxon>Crinocheta</taxon>
        <taxon>Armadillidiidae</taxon>
        <taxon>Armadillidium</taxon>
    </lineage>
</organism>
<feature type="region of interest" description="Disordered" evidence="1">
    <location>
        <begin position="1"/>
        <end position="78"/>
    </location>
</feature>
<sequence length="206" mass="22587">MSRNPESKFSKECTEDKSSDSKNSSSENCVVESKTDTSFDSNRENKKTMNINNSIRSTSTSPCVTLSTSDLVKSEESTRSVLMSTINSSVSPEPDSTRGGVLVAKCSASSSSSSSTSSSAKMESPPMSTIVVNVQGVQGNEINTEYPTHWHQPQEGPESVPQEIVRVITSSEEDRWCSFKLGKKIFSHFLSIRKMEKIAKNSFSYI</sequence>
<keyword evidence="3" id="KW-1185">Reference proteome</keyword>
<evidence type="ECO:0000313" key="2">
    <source>
        <dbReference type="EMBL" id="KAB7505791.1"/>
    </source>
</evidence>
<name>A0A5N5TH44_9CRUS</name>
<feature type="compositionally biased region" description="Basic and acidic residues" evidence="1">
    <location>
        <begin position="1"/>
        <end position="20"/>
    </location>
</feature>
<dbReference type="Proteomes" id="UP000326759">
    <property type="component" value="Unassembled WGS sequence"/>
</dbReference>
<evidence type="ECO:0000256" key="1">
    <source>
        <dbReference type="SAM" id="MobiDB-lite"/>
    </source>
</evidence>
<protein>
    <submittedName>
        <fullName evidence="2">Uncharacterized protein</fullName>
    </submittedName>
</protein>
<feature type="compositionally biased region" description="Basic and acidic residues" evidence="1">
    <location>
        <begin position="33"/>
        <end position="47"/>
    </location>
</feature>
<feature type="compositionally biased region" description="Low complexity" evidence="1">
    <location>
        <begin position="50"/>
        <end position="61"/>
    </location>
</feature>
<dbReference type="EMBL" id="SEYY01001108">
    <property type="protein sequence ID" value="KAB7505791.1"/>
    <property type="molecule type" value="Genomic_DNA"/>
</dbReference>
<reference evidence="2 3" key="1">
    <citation type="journal article" date="2019" name="PLoS Biol.">
        <title>Sex chromosomes control vertical transmission of feminizing Wolbachia symbionts in an isopod.</title>
        <authorList>
            <person name="Becking T."/>
            <person name="Chebbi M.A."/>
            <person name="Giraud I."/>
            <person name="Moumen B."/>
            <person name="Laverre T."/>
            <person name="Caubet Y."/>
            <person name="Peccoud J."/>
            <person name="Gilbert C."/>
            <person name="Cordaux R."/>
        </authorList>
    </citation>
    <scope>NUCLEOTIDE SEQUENCE [LARGE SCALE GENOMIC DNA]</scope>
    <source>
        <strain evidence="2">ANa2</strain>
        <tissue evidence="2">Whole body excluding digestive tract and cuticle</tissue>
    </source>
</reference>
<dbReference type="AlphaFoldDB" id="A0A5N5TH44"/>
<evidence type="ECO:0000313" key="3">
    <source>
        <dbReference type="Proteomes" id="UP000326759"/>
    </source>
</evidence>
<gene>
    <name evidence="2" type="ORF">Anas_02533</name>
</gene>